<keyword evidence="5" id="KW-1185">Reference proteome</keyword>
<dbReference type="EMBL" id="OC854802">
    <property type="protein sequence ID" value="CAD7620419.1"/>
    <property type="molecule type" value="Genomic_DNA"/>
</dbReference>
<dbReference type="InterPro" id="IPR009073">
    <property type="entry name" value="HscB_oligo_C"/>
</dbReference>
<dbReference type="NCBIfam" id="TIGR00714">
    <property type="entry name" value="hscB"/>
    <property type="match status" value="1"/>
</dbReference>
<dbReference type="PANTHER" id="PTHR14021:SF15">
    <property type="entry name" value="IRON-SULFUR CLUSTER CO-CHAPERONE PROTEIN HSCB"/>
    <property type="match status" value="1"/>
</dbReference>
<evidence type="ECO:0000259" key="3">
    <source>
        <dbReference type="Pfam" id="PF07743"/>
    </source>
</evidence>
<dbReference type="AlphaFoldDB" id="A0A7R9KEI0"/>
<proteinExistence type="inferred from homology"/>
<evidence type="ECO:0000256" key="2">
    <source>
        <dbReference type="ARBA" id="ARBA00023186"/>
    </source>
</evidence>
<dbReference type="Gene3D" id="1.10.287.110">
    <property type="entry name" value="DnaJ domain"/>
    <property type="match status" value="1"/>
</dbReference>
<organism evidence="4">
    <name type="scientific">Medioppia subpectinata</name>
    <dbReference type="NCBI Taxonomy" id="1979941"/>
    <lineage>
        <taxon>Eukaryota</taxon>
        <taxon>Metazoa</taxon>
        <taxon>Ecdysozoa</taxon>
        <taxon>Arthropoda</taxon>
        <taxon>Chelicerata</taxon>
        <taxon>Arachnida</taxon>
        <taxon>Acari</taxon>
        <taxon>Acariformes</taxon>
        <taxon>Sarcoptiformes</taxon>
        <taxon>Oribatida</taxon>
        <taxon>Brachypylina</taxon>
        <taxon>Oppioidea</taxon>
        <taxon>Oppiidae</taxon>
        <taxon>Medioppia</taxon>
    </lineage>
</organism>
<dbReference type="GO" id="GO:0051259">
    <property type="term" value="P:protein complex oligomerization"/>
    <property type="evidence" value="ECO:0007669"/>
    <property type="project" value="InterPro"/>
</dbReference>
<dbReference type="PANTHER" id="PTHR14021">
    <property type="entry name" value="IRON-SULFUR CLUSTER CO-CHAPERONE PROTEIN HSCB"/>
    <property type="match status" value="1"/>
</dbReference>
<keyword evidence="2" id="KW-0143">Chaperone</keyword>
<dbReference type="InterPro" id="IPR036386">
    <property type="entry name" value="HscB_C_sf"/>
</dbReference>
<dbReference type="InterPro" id="IPR004640">
    <property type="entry name" value="HscB"/>
</dbReference>
<dbReference type="Pfam" id="PF07743">
    <property type="entry name" value="HSCB_C"/>
    <property type="match status" value="1"/>
</dbReference>
<reference evidence="4" key="1">
    <citation type="submission" date="2020-11" db="EMBL/GenBank/DDBJ databases">
        <authorList>
            <person name="Tran Van P."/>
        </authorList>
    </citation>
    <scope>NUCLEOTIDE SEQUENCE</scope>
</reference>
<sequence>MKFKKLQMATHPDKWVNASHREHTYSMDNSSLINKAYKTLRDPYERGVYLLNILFNTQIQENETRFDSQFLSEIMKVNEDIEENIVSKNKLMNIFTDNEKNMKKVMHDMSLAFESNDI</sequence>
<evidence type="ECO:0000256" key="1">
    <source>
        <dbReference type="ARBA" id="ARBA00010476"/>
    </source>
</evidence>
<dbReference type="GO" id="GO:0005739">
    <property type="term" value="C:mitochondrion"/>
    <property type="evidence" value="ECO:0007669"/>
    <property type="project" value="TreeGrafter"/>
</dbReference>
<dbReference type="GO" id="GO:0044571">
    <property type="term" value="P:[2Fe-2S] cluster assembly"/>
    <property type="evidence" value="ECO:0007669"/>
    <property type="project" value="InterPro"/>
</dbReference>
<name>A0A7R9KEI0_9ACAR</name>
<evidence type="ECO:0000313" key="4">
    <source>
        <dbReference type="EMBL" id="CAD7620419.1"/>
    </source>
</evidence>
<dbReference type="SUPFAM" id="SSF46565">
    <property type="entry name" value="Chaperone J-domain"/>
    <property type="match status" value="1"/>
</dbReference>
<dbReference type="EMBL" id="CAJPIZ010000227">
    <property type="protein sequence ID" value="CAG2100849.1"/>
    <property type="molecule type" value="Genomic_DNA"/>
</dbReference>
<protein>
    <recommendedName>
        <fullName evidence="3">Co-chaperone HscB C-terminal oligomerisation domain-containing protein</fullName>
    </recommendedName>
</protein>
<dbReference type="GO" id="GO:0051087">
    <property type="term" value="F:protein-folding chaperone binding"/>
    <property type="evidence" value="ECO:0007669"/>
    <property type="project" value="InterPro"/>
</dbReference>
<comment type="similarity">
    <text evidence="1">Belongs to the HscB family.</text>
</comment>
<dbReference type="Gene3D" id="1.20.1280.20">
    <property type="entry name" value="HscB, C-terminal domain"/>
    <property type="match status" value="1"/>
</dbReference>
<dbReference type="SUPFAM" id="SSF47144">
    <property type="entry name" value="HSC20 (HSCB), C-terminal oligomerisation domain"/>
    <property type="match status" value="1"/>
</dbReference>
<gene>
    <name evidence="4" type="ORF">OSB1V03_LOCUS905</name>
</gene>
<dbReference type="InterPro" id="IPR036869">
    <property type="entry name" value="J_dom_sf"/>
</dbReference>
<accession>A0A7R9KEI0</accession>
<dbReference type="GO" id="GO:0001671">
    <property type="term" value="F:ATPase activator activity"/>
    <property type="evidence" value="ECO:0007669"/>
    <property type="project" value="InterPro"/>
</dbReference>
<evidence type="ECO:0000313" key="5">
    <source>
        <dbReference type="Proteomes" id="UP000759131"/>
    </source>
</evidence>
<dbReference type="Proteomes" id="UP000759131">
    <property type="component" value="Unassembled WGS sequence"/>
</dbReference>
<dbReference type="OrthoDB" id="448954at2759"/>
<feature type="domain" description="Co-chaperone HscB C-terminal oligomerisation" evidence="3">
    <location>
        <begin position="67"/>
        <end position="117"/>
    </location>
</feature>